<keyword evidence="3" id="KW-1185">Reference proteome</keyword>
<dbReference type="InterPro" id="IPR012349">
    <property type="entry name" value="Split_barrel_FMN-bd"/>
</dbReference>
<dbReference type="RefSeq" id="WP_218007327.1">
    <property type="nucleotide sequence ID" value="NZ_UGRY01000005.1"/>
</dbReference>
<sequence>MSSPSENPYGTPTTDGPRPLGKHQARFNSIVRGLLRVPLLSKLVGKRLATLHVKGRKSGKIYDVPIAYTRHDGQLLVGTNLRPWVKNLRGNVPVEVSMGGSPTPMLADVAGDERSVMELYEIVARDNKQNAAFNGIGYNPDGSPCKADIYQSWQQGGVVIRLTPLA</sequence>
<protein>
    <submittedName>
        <fullName evidence="2">Deazaflavin-dependent oxidoreductase, nitroreductase family</fullName>
    </submittedName>
</protein>
<dbReference type="EMBL" id="UGRY01000005">
    <property type="protein sequence ID" value="SUD48633.1"/>
    <property type="molecule type" value="Genomic_DNA"/>
</dbReference>
<dbReference type="Proteomes" id="UP000255467">
    <property type="component" value="Unassembled WGS sequence"/>
</dbReference>
<evidence type="ECO:0000313" key="2">
    <source>
        <dbReference type="EMBL" id="SUD48633.1"/>
    </source>
</evidence>
<dbReference type="AlphaFoldDB" id="A0A379JKV8"/>
<gene>
    <name evidence="2" type="ORF">NCTC1934_05970</name>
</gene>
<feature type="region of interest" description="Disordered" evidence="1">
    <location>
        <begin position="1"/>
        <end position="22"/>
    </location>
</feature>
<name>A0A379JKV8_9NOCA</name>
<dbReference type="Gene3D" id="2.30.110.10">
    <property type="entry name" value="Electron Transport, Fmn-binding Protein, Chain A"/>
    <property type="match status" value="1"/>
</dbReference>
<dbReference type="Pfam" id="PF04075">
    <property type="entry name" value="F420H2_quin_red"/>
    <property type="match status" value="1"/>
</dbReference>
<dbReference type="InterPro" id="IPR004378">
    <property type="entry name" value="F420H2_quin_Rdtase"/>
</dbReference>
<dbReference type="STRING" id="1406858.GCA_000710895_04642"/>
<reference evidence="2 3" key="1">
    <citation type="submission" date="2018-06" db="EMBL/GenBank/DDBJ databases">
        <authorList>
            <consortium name="Pathogen Informatics"/>
            <person name="Doyle S."/>
        </authorList>
    </citation>
    <scope>NUCLEOTIDE SEQUENCE [LARGE SCALE GENOMIC DNA]</scope>
    <source>
        <strain evidence="2 3">NCTC1934</strain>
    </source>
</reference>
<organism evidence="2 3">
    <name type="scientific">Nocardia otitidiscaviarum</name>
    <dbReference type="NCBI Taxonomy" id="1823"/>
    <lineage>
        <taxon>Bacteria</taxon>
        <taxon>Bacillati</taxon>
        <taxon>Actinomycetota</taxon>
        <taxon>Actinomycetes</taxon>
        <taxon>Mycobacteriales</taxon>
        <taxon>Nocardiaceae</taxon>
        <taxon>Nocardia</taxon>
    </lineage>
</organism>
<dbReference type="GO" id="GO:0016491">
    <property type="term" value="F:oxidoreductase activity"/>
    <property type="evidence" value="ECO:0007669"/>
    <property type="project" value="InterPro"/>
</dbReference>
<evidence type="ECO:0000256" key="1">
    <source>
        <dbReference type="SAM" id="MobiDB-lite"/>
    </source>
</evidence>
<accession>A0A379JKV8</accession>
<feature type="compositionally biased region" description="Polar residues" evidence="1">
    <location>
        <begin position="1"/>
        <end position="14"/>
    </location>
</feature>
<evidence type="ECO:0000313" key="3">
    <source>
        <dbReference type="Proteomes" id="UP000255467"/>
    </source>
</evidence>
<proteinExistence type="predicted"/>